<evidence type="ECO:0000256" key="1">
    <source>
        <dbReference type="SAM" id="Phobius"/>
    </source>
</evidence>
<name>A0ABY0GYP9_9PEZI</name>
<gene>
    <name evidence="2" type="ORF">DL762_007656</name>
</gene>
<accession>A0ABY0GYP9</accession>
<feature type="transmembrane region" description="Helical" evidence="1">
    <location>
        <begin position="53"/>
        <end position="71"/>
    </location>
</feature>
<comment type="caution">
    <text evidence="2">The sequence shown here is derived from an EMBL/GenBank/DDBJ whole genome shotgun (WGS) entry which is preliminary data.</text>
</comment>
<evidence type="ECO:0000313" key="3">
    <source>
        <dbReference type="Proteomes" id="UP000294003"/>
    </source>
</evidence>
<keyword evidence="1" id="KW-1133">Transmembrane helix</keyword>
<sequence length="141" mass="15736">MPIYHGVPLPFQPWLQGLILALIAVVGFFTPTAKFASPLRFYYLHQAAHLPSIYRLLLDWWVYAALFLVFSPAVLPSAGLGLMAMSVASWVHVYRKYVRQRAAIVDAVARHVTLAWLAASETQEDAATTTARRDALQAQLI</sequence>
<dbReference type="EMBL" id="QJNS01000290">
    <property type="protein sequence ID" value="RYO80417.1"/>
    <property type="molecule type" value="Genomic_DNA"/>
</dbReference>
<organism evidence="2 3">
    <name type="scientific">Monosporascus cannonballus</name>
    <dbReference type="NCBI Taxonomy" id="155416"/>
    <lineage>
        <taxon>Eukaryota</taxon>
        <taxon>Fungi</taxon>
        <taxon>Dikarya</taxon>
        <taxon>Ascomycota</taxon>
        <taxon>Pezizomycotina</taxon>
        <taxon>Sordariomycetes</taxon>
        <taxon>Xylariomycetidae</taxon>
        <taxon>Xylariales</taxon>
        <taxon>Xylariales incertae sedis</taxon>
        <taxon>Monosporascus</taxon>
    </lineage>
</organism>
<proteinExistence type="predicted"/>
<keyword evidence="1" id="KW-0472">Membrane</keyword>
<feature type="transmembrane region" description="Helical" evidence="1">
    <location>
        <begin position="14"/>
        <end position="33"/>
    </location>
</feature>
<evidence type="ECO:0008006" key="4">
    <source>
        <dbReference type="Google" id="ProtNLM"/>
    </source>
</evidence>
<reference evidence="2 3" key="1">
    <citation type="submission" date="2018-06" db="EMBL/GenBank/DDBJ databases">
        <title>Complete Genomes of Monosporascus.</title>
        <authorList>
            <person name="Robinson A.J."/>
            <person name="Natvig D.O."/>
        </authorList>
    </citation>
    <scope>NUCLEOTIDE SEQUENCE [LARGE SCALE GENOMIC DNA]</scope>
    <source>
        <strain evidence="2 3">CBS 609.92</strain>
    </source>
</reference>
<keyword evidence="1" id="KW-0812">Transmembrane</keyword>
<dbReference type="Proteomes" id="UP000294003">
    <property type="component" value="Unassembled WGS sequence"/>
</dbReference>
<protein>
    <recommendedName>
        <fullName evidence="4">CSC1/OSCA1-like 7TM region domain-containing protein</fullName>
    </recommendedName>
</protein>
<evidence type="ECO:0000313" key="2">
    <source>
        <dbReference type="EMBL" id="RYO80417.1"/>
    </source>
</evidence>
<keyword evidence="3" id="KW-1185">Reference proteome</keyword>